<feature type="transmembrane region" description="Helical" evidence="2">
    <location>
        <begin position="6011"/>
        <end position="6028"/>
    </location>
</feature>
<feature type="compositionally biased region" description="Basic and acidic residues" evidence="1">
    <location>
        <begin position="5809"/>
        <end position="5818"/>
    </location>
</feature>
<evidence type="ECO:0000256" key="3">
    <source>
        <dbReference type="SAM" id="SignalP"/>
    </source>
</evidence>
<keyword evidence="3" id="KW-0732">Signal</keyword>
<evidence type="ECO:0000256" key="1">
    <source>
        <dbReference type="SAM" id="MobiDB-lite"/>
    </source>
</evidence>
<evidence type="ECO:0000313" key="5">
    <source>
        <dbReference type="Proteomes" id="UP000193920"/>
    </source>
</evidence>
<feature type="compositionally biased region" description="Low complexity" evidence="1">
    <location>
        <begin position="5962"/>
        <end position="6001"/>
    </location>
</feature>
<keyword evidence="5" id="KW-1185">Reference proteome</keyword>
<feature type="signal peptide" evidence="3">
    <location>
        <begin position="1"/>
        <end position="23"/>
    </location>
</feature>
<dbReference type="STRING" id="1754190.A0A1Y2B3G8"/>
<feature type="region of interest" description="Disordered" evidence="1">
    <location>
        <begin position="5906"/>
        <end position="6002"/>
    </location>
</feature>
<accession>A0A1Y2B3G8</accession>
<feature type="compositionally biased region" description="Acidic residues" evidence="1">
    <location>
        <begin position="5794"/>
        <end position="5808"/>
    </location>
</feature>
<evidence type="ECO:0000256" key="2">
    <source>
        <dbReference type="SAM" id="Phobius"/>
    </source>
</evidence>
<reference evidence="4 5" key="1">
    <citation type="submission" date="2016-08" db="EMBL/GenBank/DDBJ databases">
        <title>A Parts List for Fungal Cellulosomes Revealed by Comparative Genomics.</title>
        <authorList>
            <consortium name="DOE Joint Genome Institute"/>
            <person name="Haitjema C.H."/>
            <person name="Gilmore S.P."/>
            <person name="Henske J.K."/>
            <person name="Solomon K.V."/>
            <person name="De Groot R."/>
            <person name="Kuo A."/>
            <person name="Mondo S.J."/>
            <person name="Salamov A.A."/>
            <person name="Labutti K."/>
            <person name="Zhao Z."/>
            <person name="Chiniquy J."/>
            <person name="Barry K."/>
            <person name="Brewer H.M."/>
            <person name="Purvine S.O."/>
            <person name="Wright A.T."/>
            <person name="Boxma B."/>
            <person name="Van Alen T."/>
            <person name="Hackstein J.H."/>
            <person name="Baker S.E."/>
            <person name="Grigoriev I.V."/>
            <person name="O'Malley M.A."/>
        </authorList>
    </citation>
    <scope>NUCLEOTIDE SEQUENCE [LARGE SCALE GENOMIC DNA]</scope>
    <source>
        <strain evidence="4 5">G1</strain>
    </source>
</reference>
<feature type="chain" id="PRO_5012282333" evidence="3">
    <location>
        <begin position="24"/>
        <end position="6029"/>
    </location>
</feature>
<gene>
    <name evidence="4" type="ORF">LY90DRAFT_673939</name>
</gene>
<feature type="region of interest" description="Disordered" evidence="1">
    <location>
        <begin position="5770"/>
        <end position="5818"/>
    </location>
</feature>
<keyword evidence="2" id="KW-0812">Transmembrane</keyword>
<comment type="caution">
    <text evidence="4">The sequence shown here is derived from an EMBL/GenBank/DDBJ whole genome shotgun (WGS) entry which is preliminary data.</text>
</comment>
<evidence type="ECO:0000313" key="4">
    <source>
        <dbReference type="EMBL" id="ORY29378.1"/>
    </source>
</evidence>
<sequence length="6029" mass="677936">MVNLKYLVLPLLVGLLKVVKATGEEDTKTYPGYYKIKDNEGNPSDKIRQCTAKECTVIDIPKGGECSSEEDLGKLYLDGEEVKLCATKLIDDTYSSIGFSDKEENYVVMHATEGDVFNFDRSKTFYLVKVTADAIYYDVTAETPKDYCADTDGKLISRKEDFCSSKGSGRYYTCKNGKCDSKLQTDYEDESNGEINDCILEITDEEEGTLEVRDEEKGTCGVVHGKTCGSSNNGYHLLESGDLVLYNKDNEGESCTVISSPVDGYYWNDYQYNENVIMCVGSKCSEIDILDAECTDKTTNKLVDSHYKLDFCLGSSKEELNMIQGVEESAFSDTENNYAIKRYDYKITVDVEVTGDQIVGKVSYTCEKGICSTKKKTIITIDVNNNNNDISCKIENYEGVEAIRFVNKEGNVVKDSENDGYLIKITKTSCNVLIQPKNAGYYINDSKMFKCDAGKCYLFEPTFENAGDIKYYLNSSSSDTNKLIKCDNGSGCEALKVKKESYYMDSSSDGLGLIYCTTTTCTTTSGVNRFAYLSNAYENDYSESIIICNNNECKNIDASEENVGKNYLNGGSNKSSYPLVVCNEEEAVKKWTVSTGKANKLFVNANAVSKTSKPFILCSSKTSCSEIDANGSGIFVDIDTKKLYKWDTEQWNNEVDLVQNAAYYVNSNFEIKLNNSGENGKLVYCKTVKKGDANEEKVCEVLSSLSTYYANAYDQGLIKTVSNVPEIVPESDIIEGYYINSATNIVECNNSKNCGLYTPVSKKCKKEVAEDGDVFKLITSEGKLCNKLGEAASPISLPSANTKYMLNVNEKTNLWNVNTKSVTVIHSTNENYLIDDDNKIQTSKNVKGTYYKCSTNGCVSKNDEGVYSNDDLATSKVYPLIKCDSNNECKGDTKGEMNIYCLIDNTLKLCKKCDTTTPECMEPNTKTGFYLNKETKSIISCNDGCADYSSHTKVGYYLSQDVAEPLIQCSLSVGSSIRCTNSTVNDGYYITKPWEEGDNYQVKLISCESGVCTEKEKPEGWYRSGENGKAIIYCKGEGEGEEYKTKSCISYAIPTVGYYVNGKGDDITGKYLIQCTKESSGVICKEVKPVITSGNKYYINSAPLTALSGEALIECSTDKCEDWKCTEEDCSKKYYVNGDNNQLIYCLTKNICSAYPITQNQKSWFVNYDGSKLIACSNKVCSEQEPSGEGYYLNSDPLTSFNKPIIKKDDDDGKWKVSLSDGNGWYLNADDKAINSEVIIRCTSPYSCGYRDLKNSVCSNSIAGEFTKFYGKIKWCNGQGVAVELSDKVVVTQYKSNNIIPGVNLPIGNSEGYAVMDVKSNSIFLNTKEYDGYYYEGNGENIYFCPSYKKGICTAEVLNNGYYVEYNIKNIYKCYESNDKGKGHCDVVTSESCNGNSNVIKSSGIKLCKYYKSNSEKLELSKIKSNEYALNTGKKGEDYIFPGSDSEYVRVNVEKYSVKLNENIINYTKCSCNNQNCKIKYDKDNKLFSCAIDNKYEYDEDTNYGYWLWDEIESEKVVKKIFIPVQNEKGDIVSKLECNIGGFCLKQKLAPRTRVSYKVINGVLNAVYRDGGESPVTPPIEKGSYFGENGSIEYFCETNGECKVKEDNKDIVKPSFVSGILQIILDGFEKPIISSKIHSKFVMKKKSSSGLRKRDGNEESYDEVLELTHASYTSSDETRNIFIYRNEDDEDDKENYMMITNQDKEIGLGYTCYKGRCSEIGESSNVRYYLNTAQVGNGINCLNELVKCETNCEFVKFDKDSLPSIIVENAASTGTDDAIISCNIDSGCQAVAVTASNGLPKCKAENDEVIIPYQTEAGAVLNPGQYCLYNGIPYGETELSEEGIYMFDVTSRYIDHKEVEENHVYASLYNCKEISDVLSCIQTYGYIINNDDGYSICSSTGCEYKSYNDLKDTKCEVVGNGGIIKDGQKLKICLDYEKTITDANNKIYTININVNGSFPETSFGNKLLIGVKDGVAYTLIEDGYILLDKKNAIVSSKDAKVSEDTTNILYECNSENKNCLPIKNELKNYGYYKSPYSIKPIVCNDKGCGIDNIEVSFSEKEIIYTYKEDGFAGLTYPVISEASKMKIGLLIKSNYILLSGDKIATTEASKFIYLCSEQIGKCELKNDYGEDKIPYSGWYVSGDGINQAYKCASGMCSVVQKLSGTCSNYGDLIIEASTGLYKICDNKSKPSGLIESSGTIKTISIEKTAKNAFPDAQNVILINDNSVYGIDKVDSTESSGSKLVVNSSYVITECTSASNPCPNNLVVDSYCFGKGVLAIKKSDKCEKGKNTAILLNGGKEAEVQDIGIGTKMYYCDKNESCRATSGYYLKGEIWYRCDGTKCNPNTGSDSIGDINRSNQLVLDNNNFGNTSNELTPNYYYINGNSNFPGTENIKSVLIEAGKNYFVVFKGEGYYLINQSNEIENTDYYGNLDVSNVNEGEKTRRDSNTENKLYFCKNSDMSCSLNEKPLDGYYLNGDQQNIPNQKEYLAPIVCSNGNCIIAGSESDTFYPTSITEKEKGYRSIIYETSSCNEKTIGRLIRTKDKKTLKLCISKTQGEGFSNNEKYFVMSITSGNKFGSIAISNNEKNLNDKANIIVRIDNMSMTQYVNKGYILYSTQRDIPNVTSKTGTLYYCDEKSYLVDDELETATTVQCNEVSGINSGWYFNDKFKDNHFIECASNNCKIAEAQKISNCTSSGSLIYNDEKFKLCQTMLKQVEVGKESYNAIMNVSNMATFPSISANNTEIIVSVNPYNVTSIKWNSYKIVNPEDMKIIDEVTSDNTIFTEAGILYKCEQTGSCDKIELPNKNWYIKANMTGIATELIYCKGDSGSNCVVNVKPSVGFYVSSNKAKPIIQCIQTGLELDGIVDTENNPVICNEMDYFEGWMLNSKVSVDILEHNAGDIIKCTSENGCIEKSSEEIGNGWYINAGYNYGLSKLTNSTDTNNFYPLLKCTKSGGCEVYKEEIGKECKKGGEIVKISGKYKLCKSAKTTNFDGSVDFEKVIGSETQIVQIANYGDFPDADSSTGYILVNISKNEVIQNIYDDEFDHFVLKDRLMYKCNKGVCSLISDDNSNDKTVYEELSKTLYTGKCSNSKCEWTNKYNKEEIIFLDSDRKLFTNNSANEKDITDISYVYKCKKSSVCIIIYDKVQEISHRGYFINPYHYDNNNKKEVKTLYKYDEGNWSIVESETKCSPYNSNNNICYISYSDEKFEDELDEDGNMVKAGNMCETSNGKYYFAFEEVNTGIDKINCILMPTDSTVNYYKIGDEAYVVDQFSAYNLDLTNYINSITENIITKEFMDVFEAGIYRENTLFNGDNTITCNGEICTASVTAKCNYNHQKEKCKLISGSVNAGQTCVSTETGITYIALEKLSSAEGKCVRYNEERYYYPDDPENDKLVVNRETQWKYYPIDGRMYKMNSNGDVLFLGEGVYIIDNGNYSVAFEDESHAISVTSDSIYKVYVCNSEGCKQKNECNNGKDIEYIYDKIKSNVVVCNPETNTITRTRNPGYYLNKSSNDLIKCYANGECKEINSKAGMEGYYLNEGNEKMIIACKRDGDKFACVEEKLIECTFKESESLCSASIDLYRNSYCYYSVIDKVLGKIEKLVYVENFIKTGSEGRCITGNDNEYFIHYKKSKFMGHEERSDLIKISKESIVSIFEPEIGYYIIDTKEGKGITKNTQLKKTRMYVCRKSNCTEERAPVDKEIYVNNASTEKLVYYNGEPDVYIDSLGNKWTSGIWEIVNHKCEVDSVNTRLCKLDDEVYIGNGDLVYVVKNDEINISALIVEGSYQSVTVNTINMHPLIKKTFIKPGISYTKDHQYTSYYYDLYLYEQNMKSFSYKPGGNYYLNKYGIENEDGEKDYYNFNLTPYKSTVNITYSKIGEYMNSYSIPYSEGYFINNADIDNEGVVLQYMLIPKKKKPENVSQRRKREGDDDVEAVIKAVVNKCTSRTKNICVNTDDGKITRGSPCVVTEGDWKGLYLAIADITKTSSTTNCVRYDSGITNVCNYNSEKGICTNAVDGKVLGENERCIVNDVKIGDTKAYLFGSLYENELVEIGKEKIRPFRHDISEVASSNLENRNGIEYGYFIFDDGKTDGKSKFILNTQKSGTAYKCDYATEISKETEEMVVTGYTCETFTKASGYYYGNIEDFRSISSVEYPIGGKVYFGNNNKWKLEDTRGYYFFNKNYLPAKKYKEQESEVKDDVFVSVGIGKAKFEYNGRYLNSAVGKNDNAVLIEYTKPDEDDLYGDNLNNFSISDKLKYCNINNKDGSCSSTNAEDPLSQGDACYNNKDGKLYIVDIETVTEGEEQTTKTVCFTGSEILKYKFINSKLYQLDGLSVQEIDNSGYYILNEKLERFTSNYPEVPYKIINCSEGGCTELSDKLNFDQTVMVNFARNNTDDRISEPIFLRYYNEDVEKFMDLKDNYYDYKCYCLNEEYHVPITIAQEIDNCKYYHGYCYYYSIKLNYASTGENMILENDDNSIDNSYSYNKELDAIQYKNEYNLNSERVFKYINNRLYLLERRQITRIVDEGIYLMKDGKAFNSTEWTSFSGNSEICYNNYGGGCNADKMKEYRGYKYNLNRAMREDTIVEYDDKTDMWRTVRDDGLYFFFEDEYAINKEDRRVGVVYQIVSGRVRKVFDKNNDSLKNNGFNIFNDLVVERSANGWEDGIVAVENVEVQGSKKCKAIETGEIIENDELCYSSEKGLCVVKSSFSDTIVNDNNCMFGDNENYFYVIGNNLYMTNDKSYQKVVTKGMYVIDSENKAYDNKKEGQASAYSCDEEKCSIIDNLESQYYYNSASNNVLYYNSENGTWKKEVDEKKDFFFNENGYPVNGNEEVEHYIYENSKNIFISMSNPSKNILVYYEMNWDTGNYEYKVNEVPSCTVENGIIKSSVKMEAGDYCMDNGRIVFIKKEKELEKRQESEENVEYLYEVVISDENEKVLKYTYNEVTNEIIIIGNNGVNKYNVKDYEIEGNIIVNKETSIPITSTEGEDAVVYNCDKKKCSIIDGSKFTEGKRYINWFGKEKLLRFMGNGKWKVEDEAGYYFFDESGSISVGLNVAPIIAFEVYEKDGKMVQESIINKNIVGFFLNKATNNKYMINNNSNYYSKGMELHACNVTVIEDGVLCKTTNETITYEKGDYCYHSKTKQIYLLLDDATNTAEEANCIAGTNEKPKYIESSEFGSKLNGTEVYDRLIELSEDAIRIAKPGYYIVDGNYTLTDNNNDEDADINIFNCSDTKCEEVSILDEEKIITNDGTIYQMDEENKLQKVNNTGIYFFDSNGNVCKDEESEVSKIVEITEEGNKVLEEDALEEGVYINAGDKNSVGIYKDKKWSIKSVGCTYVENTGSCTNDDIELDVGSYCVVSDEKESKLYMIYEVKEDLKKCIPGNEEKPLYINNSEGDLLMVKAKSVKVVNDEGYYIYDSKTYEALVSEEVVPSKLIHCDGDKCSDDKPSIGSYLNRAPVEFNIAQYEDIEKEMAKILSKSCDVSGEKCTTSEGSLVAGDVCIYSEALYLVESDSKCYKVENNNVRYQFISGKLYMLTMDSVIQEFNGYYFISKDNRAIIKKKDYSKEGVVAYLCSNKGDCYEIQPHPGRLYPDYTTKKGNNFAVVKYDPSKVSKRDGGSSGYEALSEEGIFLLDDGIYAECEFDNNDEISCHEIEKTGTYKSDVDESGEGTLINCTKTEEGAVECLQVTKGGYYVVENELMLCTPNEDKNQLVCSSMDKEGYFLSNSNGDLFECIEKVESAENASISSVYEKLNVAIAETIVIDESQAGIENVTKREESANDQNDNGEPVDDQNANGEPADDQNAEGEPNEPEPEVKPEPKDVECSVVKCEEEGELIKLVVDDEEGEKEIYLCKSTKEDKPDEDTNAEEEEEEELKWVAQGECESYVKLGEYYKCEEEATDELEVVVPTPNKEHTSTVDNYTPTTTKSVTTSVTTGGAEEVPTTATTATSISSDTDDKPTGGKTNHSAPTGATTKTKTGDKASTSTTSTTTKTSTTSKQPSATTTTGGALSIVRSIPSFTFYLILFIFTYFVLN</sequence>
<feature type="compositionally biased region" description="Low complexity" evidence="1">
    <location>
        <begin position="5917"/>
        <end position="5944"/>
    </location>
</feature>
<name>A0A1Y2B3G8_9FUNG</name>
<dbReference type="EMBL" id="MCOG01000180">
    <property type="protein sequence ID" value="ORY29378.1"/>
    <property type="molecule type" value="Genomic_DNA"/>
</dbReference>
<keyword evidence="2" id="KW-0472">Membrane</keyword>
<keyword evidence="2" id="KW-1133">Transmembrane helix</keyword>
<feature type="compositionally biased region" description="Acidic residues" evidence="1">
    <location>
        <begin position="5856"/>
        <end position="5869"/>
    </location>
</feature>
<dbReference type="Proteomes" id="UP000193920">
    <property type="component" value="Unassembled WGS sequence"/>
</dbReference>
<feature type="region of interest" description="Disordered" evidence="1">
    <location>
        <begin position="5847"/>
        <end position="5872"/>
    </location>
</feature>
<organism evidence="4 5">
    <name type="scientific">Neocallimastix californiae</name>
    <dbReference type="NCBI Taxonomy" id="1754190"/>
    <lineage>
        <taxon>Eukaryota</taxon>
        <taxon>Fungi</taxon>
        <taxon>Fungi incertae sedis</taxon>
        <taxon>Chytridiomycota</taxon>
        <taxon>Chytridiomycota incertae sedis</taxon>
        <taxon>Neocallimastigomycetes</taxon>
        <taxon>Neocallimastigales</taxon>
        <taxon>Neocallimastigaceae</taxon>
        <taxon>Neocallimastix</taxon>
    </lineage>
</organism>
<protein>
    <submittedName>
        <fullName evidence="4">Scaffoldin</fullName>
    </submittedName>
</protein>
<dbReference type="OrthoDB" id="10566729at2759"/>
<proteinExistence type="predicted"/>